<dbReference type="Gene3D" id="1.20.58.1040">
    <property type="match status" value="1"/>
</dbReference>
<dbReference type="OrthoDB" id="1919050at2759"/>
<proteinExistence type="predicted"/>
<feature type="domain" description="X8" evidence="9">
    <location>
        <begin position="43"/>
        <end position="128"/>
    </location>
</feature>
<accession>A0A8T3A7U8</accession>
<dbReference type="InterPro" id="IPR044788">
    <property type="entry name" value="X8_dom_prot"/>
</dbReference>
<name>A0A8T3A7U8_DENNO</name>
<keyword evidence="3" id="KW-0449">Lipoprotein</keyword>
<dbReference type="GO" id="GO:0005886">
    <property type="term" value="C:plasma membrane"/>
    <property type="evidence" value="ECO:0007669"/>
    <property type="project" value="UniProtKB-SubCell"/>
</dbReference>
<feature type="chain" id="PRO_5035837023" description="X8 domain-containing protein" evidence="8">
    <location>
        <begin position="27"/>
        <end position="179"/>
    </location>
</feature>
<dbReference type="SMART" id="SM00768">
    <property type="entry name" value="X8"/>
    <property type="match status" value="1"/>
</dbReference>
<gene>
    <name evidence="10" type="ORF">KFK09_026309</name>
</gene>
<feature type="signal peptide" evidence="8">
    <location>
        <begin position="1"/>
        <end position="26"/>
    </location>
</feature>
<keyword evidence="7" id="KW-0325">Glycoprotein</keyword>
<evidence type="ECO:0000256" key="5">
    <source>
        <dbReference type="ARBA" id="ARBA00023136"/>
    </source>
</evidence>
<dbReference type="Pfam" id="PF07983">
    <property type="entry name" value="X8"/>
    <property type="match status" value="1"/>
</dbReference>
<dbReference type="PANTHER" id="PTHR31044">
    <property type="entry name" value="BETA-1,3 GLUCANASE"/>
    <property type="match status" value="1"/>
</dbReference>
<evidence type="ECO:0000256" key="7">
    <source>
        <dbReference type="ARBA" id="ARBA00023180"/>
    </source>
</evidence>
<dbReference type="AlphaFoldDB" id="A0A8T3A7U8"/>
<evidence type="ECO:0000256" key="6">
    <source>
        <dbReference type="ARBA" id="ARBA00023157"/>
    </source>
</evidence>
<keyword evidence="3" id="KW-0336">GPI-anchor</keyword>
<evidence type="ECO:0000256" key="8">
    <source>
        <dbReference type="SAM" id="SignalP"/>
    </source>
</evidence>
<dbReference type="EMBL" id="JAGYWB010000018">
    <property type="protein sequence ID" value="KAI0492044.1"/>
    <property type="molecule type" value="Genomic_DNA"/>
</dbReference>
<protein>
    <recommendedName>
        <fullName evidence="9">X8 domain-containing protein</fullName>
    </recommendedName>
</protein>
<dbReference type="GO" id="GO:0009506">
    <property type="term" value="C:plasmodesma"/>
    <property type="evidence" value="ECO:0007669"/>
    <property type="project" value="UniProtKB-ARBA"/>
</dbReference>
<dbReference type="SMR" id="A0A8T3A7U8"/>
<evidence type="ECO:0000313" key="11">
    <source>
        <dbReference type="Proteomes" id="UP000829196"/>
    </source>
</evidence>
<keyword evidence="5" id="KW-0472">Membrane</keyword>
<sequence>MAKLRLHLRHQYVLLLILLSIAFANAADLRISDHDGVAAVGDLWCVAKNNAEDAALQAALDWACGPGSANCQPVQEGGICFEPEDLQSHASYAFNDYFRRHGSSLSACNFSGVAAITGLNPSHGDCKFPASSYASNGSFSGLSAGFGPVSADVSGGDCRNLALSSSIFTSLFIAFSVFR</sequence>
<evidence type="ECO:0000256" key="2">
    <source>
        <dbReference type="ARBA" id="ARBA00022475"/>
    </source>
</evidence>
<comment type="caution">
    <text evidence="10">The sequence shown here is derived from an EMBL/GenBank/DDBJ whole genome shotgun (WGS) entry which is preliminary data.</text>
</comment>
<evidence type="ECO:0000313" key="10">
    <source>
        <dbReference type="EMBL" id="KAI0492044.1"/>
    </source>
</evidence>
<keyword evidence="11" id="KW-1185">Reference proteome</keyword>
<dbReference type="Proteomes" id="UP000829196">
    <property type="component" value="Unassembled WGS sequence"/>
</dbReference>
<organism evidence="10 11">
    <name type="scientific">Dendrobium nobile</name>
    <name type="common">Orchid</name>
    <dbReference type="NCBI Taxonomy" id="94219"/>
    <lineage>
        <taxon>Eukaryota</taxon>
        <taxon>Viridiplantae</taxon>
        <taxon>Streptophyta</taxon>
        <taxon>Embryophyta</taxon>
        <taxon>Tracheophyta</taxon>
        <taxon>Spermatophyta</taxon>
        <taxon>Magnoliopsida</taxon>
        <taxon>Liliopsida</taxon>
        <taxon>Asparagales</taxon>
        <taxon>Orchidaceae</taxon>
        <taxon>Epidendroideae</taxon>
        <taxon>Malaxideae</taxon>
        <taxon>Dendrobiinae</taxon>
        <taxon>Dendrobium</taxon>
    </lineage>
</organism>
<evidence type="ECO:0000256" key="4">
    <source>
        <dbReference type="ARBA" id="ARBA00022729"/>
    </source>
</evidence>
<dbReference type="GO" id="GO:0098552">
    <property type="term" value="C:side of membrane"/>
    <property type="evidence" value="ECO:0007669"/>
    <property type="project" value="UniProtKB-KW"/>
</dbReference>
<keyword evidence="2" id="KW-1003">Cell membrane</keyword>
<comment type="subcellular location">
    <subcellularLocation>
        <location evidence="1">Cell membrane</location>
        <topology evidence="1">Lipid-anchor</topology>
        <topology evidence="1">GPI-anchor</topology>
    </subcellularLocation>
</comment>
<evidence type="ECO:0000259" key="9">
    <source>
        <dbReference type="SMART" id="SM00768"/>
    </source>
</evidence>
<reference evidence="10" key="1">
    <citation type="journal article" date="2022" name="Front. Genet.">
        <title>Chromosome-Scale Assembly of the Dendrobium nobile Genome Provides Insights Into the Molecular Mechanism of the Biosynthesis of the Medicinal Active Ingredient of Dendrobium.</title>
        <authorList>
            <person name="Xu Q."/>
            <person name="Niu S.-C."/>
            <person name="Li K.-L."/>
            <person name="Zheng P.-J."/>
            <person name="Zhang X.-J."/>
            <person name="Jia Y."/>
            <person name="Liu Y."/>
            <person name="Niu Y.-X."/>
            <person name="Yu L.-H."/>
            <person name="Chen D.-F."/>
            <person name="Zhang G.-Q."/>
        </authorList>
    </citation>
    <scope>NUCLEOTIDE SEQUENCE</scope>
    <source>
        <tissue evidence="10">Leaf</tissue>
    </source>
</reference>
<evidence type="ECO:0000256" key="3">
    <source>
        <dbReference type="ARBA" id="ARBA00022622"/>
    </source>
</evidence>
<evidence type="ECO:0000256" key="1">
    <source>
        <dbReference type="ARBA" id="ARBA00004609"/>
    </source>
</evidence>
<keyword evidence="6" id="KW-1015">Disulfide bond</keyword>
<dbReference type="InterPro" id="IPR012946">
    <property type="entry name" value="X8"/>
</dbReference>
<dbReference type="FunFam" id="1.20.58.1040:FF:000001">
    <property type="entry name" value="Glucan endo-1,3-beta-glucosidase 4"/>
    <property type="match status" value="1"/>
</dbReference>
<dbReference type="PANTHER" id="PTHR31044:SF33">
    <property type="entry name" value="PLASMODESMATA CALLOSE-BINDING PROTEIN 5"/>
    <property type="match status" value="1"/>
</dbReference>
<keyword evidence="4 8" id="KW-0732">Signal</keyword>